<protein>
    <submittedName>
        <fullName evidence="4">TetR/AcrR family transcriptional regulator</fullName>
    </submittedName>
</protein>
<feature type="DNA-binding region" description="H-T-H motif" evidence="2">
    <location>
        <begin position="35"/>
        <end position="54"/>
    </location>
</feature>
<comment type="caution">
    <text evidence="4">The sequence shown here is derived from an EMBL/GenBank/DDBJ whole genome shotgun (WGS) entry which is preliminary data.</text>
</comment>
<dbReference type="Pfam" id="PF00440">
    <property type="entry name" value="TetR_N"/>
    <property type="match status" value="1"/>
</dbReference>
<dbReference type="Pfam" id="PF08359">
    <property type="entry name" value="TetR_C_4"/>
    <property type="match status" value="1"/>
</dbReference>
<evidence type="ECO:0000256" key="1">
    <source>
        <dbReference type="ARBA" id="ARBA00023125"/>
    </source>
</evidence>
<sequence>MSHIVSKVQNSARREQIVRAAFNILAAGEGINALTIGAIARETGVSTSDIYRHFKDKDEIIEEMVTKVHLELMKNLTYLYDSDPSPLISLKRFYLLHLDFLETRKGIARLAFSGGILKAGSASQRKIDYLLDTYSAGLVNVIEKGKKIGDIRKTVNSKASAMVLIGMVQAITLKWLVSDFSFPLVDEGIMLWHGYEDFLTYDNNIVRRQK</sequence>
<evidence type="ECO:0000313" key="5">
    <source>
        <dbReference type="Proteomes" id="UP000756860"/>
    </source>
</evidence>
<dbReference type="SUPFAM" id="SSF46689">
    <property type="entry name" value="Homeodomain-like"/>
    <property type="match status" value="1"/>
</dbReference>
<evidence type="ECO:0000256" key="2">
    <source>
        <dbReference type="PROSITE-ProRule" id="PRU00335"/>
    </source>
</evidence>
<evidence type="ECO:0000313" key="4">
    <source>
        <dbReference type="EMBL" id="MBT0652522.1"/>
    </source>
</evidence>
<dbReference type="InterPro" id="IPR009057">
    <property type="entry name" value="Homeodomain-like_sf"/>
</dbReference>
<dbReference type="PANTHER" id="PTHR43479">
    <property type="entry name" value="ACREF/ENVCD OPERON REPRESSOR-RELATED"/>
    <property type="match status" value="1"/>
</dbReference>
<dbReference type="InterPro" id="IPR013570">
    <property type="entry name" value="Tscrpt_reg_YsiA_C"/>
</dbReference>
<dbReference type="PROSITE" id="PS50977">
    <property type="entry name" value="HTH_TETR_2"/>
    <property type="match status" value="1"/>
</dbReference>
<keyword evidence="5" id="KW-1185">Reference proteome</keyword>
<gene>
    <name evidence="4" type="ORF">KI810_05605</name>
</gene>
<dbReference type="PANTHER" id="PTHR43479:SF11">
    <property type="entry name" value="ACREF_ENVCD OPERON REPRESSOR-RELATED"/>
    <property type="match status" value="1"/>
</dbReference>
<dbReference type="RefSeq" id="WP_214174461.1">
    <property type="nucleotide sequence ID" value="NZ_JAHCVK010000001.1"/>
</dbReference>
<dbReference type="InterPro" id="IPR050624">
    <property type="entry name" value="HTH-type_Tx_Regulator"/>
</dbReference>
<dbReference type="InterPro" id="IPR036271">
    <property type="entry name" value="Tet_transcr_reg_TetR-rel_C_sf"/>
</dbReference>
<dbReference type="EMBL" id="JAHCVK010000001">
    <property type="protein sequence ID" value="MBT0652522.1"/>
    <property type="molecule type" value="Genomic_DNA"/>
</dbReference>
<organism evidence="4 5">
    <name type="scientific">Geomobilimonas luticola</name>
    <dbReference type="NCBI Taxonomy" id="1114878"/>
    <lineage>
        <taxon>Bacteria</taxon>
        <taxon>Pseudomonadati</taxon>
        <taxon>Thermodesulfobacteriota</taxon>
        <taxon>Desulfuromonadia</taxon>
        <taxon>Geobacterales</taxon>
        <taxon>Geobacteraceae</taxon>
        <taxon>Geomobilimonas</taxon>
    </lineage>
</organism>
<feature type="domain" description="HTH tetR-type" evidence="3">
    <location>
        <begin position="11"/>
        <end position="72"/>
    </location>
</feature>
<dbReference type="InterPro" id="IPR001647">
    <property type="entry name" value="HTH_TetR"/>
</dbReference>
<keyword evidence="1 2" id="KW-0238">DNA-binding</keyword>
<dbReference type="SUPFAM" id="SSF48498">
    <property type="entry name" value="Tetracyclin repressor-like, C-terminal domain"/>
    <property type="match status" value="1"/>
</dbReference>
<reference evidence="4 5" key="1">
    <citation type="submission" date="2021-05" db="EMBL/GenBank/DDBJ databases">
        <title>The draft genome of Geobacter luticola JCM 17780.</title>
        <authorList>
            <person name="Xu Z."/>
            <person name="Masuda Y."/>
            <person name="Itoh H."/>
            <person name="Senoo K."/>
        </authorList>
    </citation>
    <scope>NUCLEOTIDE SEQUENCE [LARGE SCALE GENOMIC DNA]</scope>
    <source>
        <strain evidence="4 5">JCM 17780</strain>
    </source>
</reference>
<dbReference type="Proteomes" id="UP000756860">
    <property type="component" value="Unassembled WGS sequence"/>
</dbReference>
<name>A0ABS5SAX2_9BACT</name>
<accession>A0ABS5SAX2</accession>
<proteinExistence type="predicted"/>
<evidence type="ECO:0000259" key="3">
    <source>
        <dbReference type="PROSITE" id="PS50977"/>
    </source>
</evidence>
<dbReference type="Gene3D" id="1.10.357.10">
    <property type="entry name" value="Tetracycline Repressor, domain 2"/>
    <property type="match status" value="1"/>
</dbReference>